<dbReference type="EMBL" id="JACIDT010000007">
    <property type="protein sequence ID" value="MBB3926540.1"/>
    <property type="molecule type" value="Genomic_DNA"/>
</dbReference>
<accession>A0A7W6BGH7</accession>
<dbReference type="InterPro" id="IPR043594">
    <property type="entry name" value="HMGL"/>
</dbReference>
<dbReference type="InterPro" id="IPR000891">
    <property type="entry name" value="PYR_CT"/>
</dbReference>
<sequence length="318" mass="34219">MSDLPASISIKEEGPREGFQIEKKAIPTEQKIRLVDALSDTGLDYIQVTSFVHLEKVPGMADAEAVVAGMTPRPGVRYAGLWLNQRGLERAIATGRLYLEGKLTLYASDAFLKKNQNRTPDQQLAAQPELIRMYQAHGIPVRTGFVTAAFGCNFEGDVEPSRVVDLVAQMRSVARDMGEDLSLIGLGDTMAWATPERIRRVVGMVRDANPDVELSLHLHDTRGLGLANAYAGLQMGVRHFDAAVAGLGGCPFAAHAGAAGNICTEDFVLMCEEMGVATGVDLEKLIDCARLAEEIVGHPLPGKVKAGGSLSALRRRLS</sequence>
<evidence type="ECO:0000259" key="4">
    <source>
        <dbReference type="PROSITE" id="PS50991"/>
    </source>
</evidence>
<evidence type="ECO:0000256" key="3">
    <source>
        <dbReference type="ARBA" id="ARBA00023239"/>
    </source>
</evidence>
<protein>
    <submittedName>
        <fullName evidence="5">Hydroxymethylglutaryl-CoA lyase</fullName>
        <ecNumber evidence="5">4.1.3.4</ecNumber>
    </submittedName>
</protein>
<keyword evidence="2" id="KW-0479">Metal-binding</keyword>
<comment type="caution">
    <text evidence="5">The sequence shown here is derived from an EMBL/GenBank/DDBJ whole genome shotgun (WGS) entry which is preliminary data.</text>
</comment>
<dbReference type="PANTHER" id="PTHR42738">
    <property type="entry name" value="HYDROXYMETHYLGLUTARYL-COA LYASE"/>
    <property type="match status" value="1"/>
</dbReference>
<dbReference type="Proteomes" id="UP000571950">
    <property type="component" value="Unassembled WGS sequence"/>
</dbReference>
<dbReference type="Pfam" id="PF00682">
    <property type="entry name" value="HMGL-like"/>
    <property type="match status" value="1"/>
</dbReference>
<dbReference type="GO" id="GO:0004419">
    <property type="term" value="F:hydroxymethylglutaryl-CoA lyase activity"/>
    <property type="evidence" value="ECO:0007669"/>
    <property type="project" value="UniProtKB-EC"/>
</dbReference>
<dbReference type="PROSITE" id="PS50991">
    <property type="entry name" value="PYR_CT"/>
    <property type="match status" value="1"/>
</dbReference>
<organism evidence="5 6">
    <name type="scientific">Sphingobium jiangsuense</name>
    <dbReference type="NCBI Taxonomy" id="870476"/>
    <lineage>
        <taxon>Bacteria</taxon>
        <taxon>Pseudomonadati</taxon>
        <taxon>Pseudomonadota</taxon>
        <taxon>Alphaproteobacteria</taxon>
        <taxon>Sphingomonadales</taxon>
        <taxon>Sphingomonadaceae</taxon>
        <taxon>Sphingobium</taxon>
    </lineage>
</organism>
<name>A0A7W6BGH7_9SPHN</name>
<dbReference type="CDD" id="cd07938">
    <property type="entry name" value="DRE_TIM_HMGL"/>
    <property type="match status" value="1"/>
</dbReference>
<dbReference type="PANTHER" id="PTHR42738:SF7">
    <property type="entry name" value="HYDROXYMETHYLGLUTARYL-COA LYASE"/>
    <property type="match status" value="1"/>
</dbReference>
<comment type="similarity">
    <text evidence="1">Belongs to the HMG-CoA lyase family.</text>
</comment>
<gene>
    <name evidence="5" type="ORF">GGR43_002260</name>
</gene>
<keyword evidence="3 5" id="KW-0456">Lyase</keyword>
<feature type="domain" description="Pyruvate carboxyltransferase" evidence="4">
    <location>
        <begin position="8"/>
        <end position="286"/>
    </location>
</feature>
<dbReference type="GO" id="GO:0046872">
    <property type="term" value="F:metal ion binding"/>
    <property type="evidence" value="ECO:0007669"/>
    <property type="project" value="UniProtKB-KW"/>
</dbReference>
<dbReference type="Gene3D" id="3.20.20.70">
    <property type="entry name" value="Aldolase class I"/>
    <property type="match status" value="1"/>
</dbReference>
<dbReference type="SUPFAM" id="SSF51569">
    <property type="entry name" value="Aldolase"/>
    <property type="match status" value="1"/>
</dbReference>
<evidence type="ECO:0000313" key="6">
    <source>
        <dbReference type="Proteomes" id="UP000571950"/>
    </source>
</evidence>
<keyword evidence="6" id="KW-1185">Reference proteome</keyword>
<dbReference type="GO" id="GO:0006552">
    <property type="term" value="P:L-leucine catabolic process"/>
    <property type="evidence" value="ECO:0007669"/>
    <property type="project" value="TreeGrafter"/>
</dbReference>
<dbReference type="InterPro" id="IPR013785">
    <property type="entry name" value="Aldolase_TIM"/>
</dbReference>
<reference evidence="5 6" key="1">
    <citation type="submission" date="2020-08" db="EMBL/GenBank/DDBJ databases">
        <title>Genomic Encyclopedia of Type Strains, Phase IV (KMG-IV): sequencing the most valuable type-strain genomes for metagenomic binning, comparative biology and taxonomic classification.</title>
        <authorList>
            <person name="Goeker M."/>
        </authorList>
    </citation>
    <scope>NUCLEOTIDE SEQUENCE [LARGE SCALE GENOMIC DNA]</scope>
    <source>
        <strain evidence="5 6">DSM 26189</strain>
    </source>
</reference>
<dbReference type="GO" id="GO:0046951">
    <property type="term" value="P:ketone body biosynthetic process"/>
    <property type="evidence" value="ECO:0007669"/>
    <property type="project" value="TreeGrafter"/>
</dbReference>
<dbReference type="NCBIfam" id="NF004283">
    <property type="entry name" value="PRK05692.1"/>
    <property type="match status" value="1"/>
</dbReference>
<dbReference type="RefSeq" id="WP_188072051.1">
    <property type="nucleotide sequence ID" value="NZ_BSPS01000054.1"/>
</dbReference>
<evidence type="ECO:0000256" key="1">
    <source>
        <dbReference type="ARBA" id="ARBA00009405"/>
    </source>
</evidence>
<evidence type="ECO:0000313" key="5">
    <source>
        <dbReference type="EMBL" id="MBB3926540.1"/>
    </source>
</evidence>
<evidence type="ECO:0000256" key="2">
    <source>
        <dbReference type="ARBA" id="ARBA00022723"/>
    </source>
</evidence>
<dbReference type="AlphaFoldDB" id="A0A7W6BGH7"/>
<proteinExistence type="inferred from homology"/>
<dbReference type="EC" id="4.1.3.4" evidence="5"/>